<keyword evidence="2" id="KW-1185">Reference proteome</keyword>
<evidence type="ECO:0000313" key="1">
    <source>
        <dbReference type="EnsemblPlants" id="AVESA.00010b.r2.3CG0487290.1.CDS"/>
    </source>
</evidence>
<reference evidence="1" key="1">
    <citation type="submission" date="2021-05" db="EMBL/GenBank/DDBJ databases">
        <authorList>
            <person name="Scholz U."/>
            <person name="Mascher M."/>
            <person name="Fiebig A."/>
        </authorList>
    </citation>
    <scope>NUCLEOTIDE SEQUENCE [LARGE SCALE GENOMIC DNA]</scope>
</reference>
<dbReference type="Proteomes" id="UP001732700">
    <property type="component" value="Chromosome 3C"/>
</dbReference>
<reference evidence="1" key="2">
    <citation type="submission" date="2025-09" db="UniProtKB">
        <authorList>
            <consortium name="EnsemblPlants"/>
        </authorList>
    </citation>
    <scope>IDENTIFICATION</scope>
</reference>
<organism evidence="1 2">
    <name type="scientific">Avena sativa</name>
    <name type="common">Oat</name>
    <dbReference type="NCBI Taxonomy" id="4498"/>
    <lineage>
        <taxon>Eukaryota</taxon>
        <taxon>Viridiplantae</taxon>
        <taxon>Streptophyta</taxon>
        <taxon>Embryophyta</taxon>
        <taxon>Tracheophyta</taxon>
        <taxon>Spermatophyta</taxon>
        <taxon>Magnoliopsida</taxon>
        <taxon>Liliopsida</taxon>
        <taxon>Poales</taxon>
        <taxon>Poaceae</taxon>
        <taxon>BOP clade</taxon>
        <taxon>Pooideae</taxon>
        <taxon>Poodae</taxon>
        <taxon>Poeae</taxon>
        <taxon>Poeae Chloroplast Group 1 (Aveneae type)</taxon>
        <taxon>Aveninae</taxon>
        <taxon>Avena</taxon>
    </lineage>
</organism>
<name>A0ACD5VNQ5_AVESA</name>
<accession>A0ACD5VNQ5</accession>
<evidence type="ECO:0000313" key="2">
    <source>
        <dbReference type="Proteomes" id="UP001732700"/>
    </source>
</evidence>
<protein>
    <submittedName>
        <fullName evidence="1">Uncharacterized protein</fullName>
    </submittedName>
</protein>
<dbReference type="EnsemblPlants" id="AVESA.00010b.r2.3CG0487290.1">
    <property type="protein sequence ID" value="AVESA.00010b.r2.3CG0487290.1.CDS"/>
    <property type="gene ID" value="AVESA.00010b.r2.3CG0487290"/>
</dbReference>
<sequence>MASEQNRREERAQAAAQKAADELAAARRDMHEPSSPGRRTGIFSSVQESARSLLGAVRDTFSGSVRDTPTAYESQSAGAMDSAGEKLGEYGGYASQKAEEGKESASDMAEAAKMKASETKDAAAEKTKETADAAARKTMETKDAAWETAEQAKEYMVDMEENARQALAGDAKDRKCETYESARQQGEEVRRRAVEKAEEEQRRTRQPSEEERSKSATENIFGAAQGLTQAFKEKMTMPTDVIEQKLAQGRDGGGMKGTGAGRGDADDENDVMTRVKAADQMTGTWFNDVGKMGEEGTGIKEGTDMKAALRAADDDEDVMLRVKAADHMTGQMFNDVGKMGEEGTGMAPARRAARKDA</sequence>
<proteinExistence type="predicted"/>